<keyword evidence="2" id="KW-0830">Ubiquinone</keyword>
<dbReference type="Pfam" id="PF06983">
    <property type="entry name" value="3-dmu-9_3-mt"/>
    <property type="match status" value="1"/>
</dbReference>
<accession>A0A2S9YVG2</accession>
<name>A0A2S9YVG2_9BACT</name>
<dbReference type="SUPFAM" id="SSF54593">
    <property type="entry name" value="Glyoxalase/Bleomycin resistance protein/Dihydroxybiphenyl dioxygenase"/>
    <property type="match status" value="1"/>
</dbReference>
<dbReference type="Gene3D" id="3.10.180.10">
    <property type="entry name" value="2,3-Dihydroxybiphenyl 1,2-Dioxygenase, domain 1"/>
    <property type="match status" value="1"/>
</dbReference>
<reference evidence="2 3" key="1">
    <citation type="submission" date="2018-03" db="EMBL/GenBank/DDBJ databases">
        <title>Draft Genome Sequences of the Obligatory Marine Myxobacteria Enhygromyxa salina SWB007.</title>
        <authorList>
            <person name="Poehlein A."/>
            <person name="Moghaddam J.A."/>
            <person name="Harms H."/>
            <person name="Alanjari M."/>
            <person name="Koenig G.M."/>
            <person name="Daniel R."/>
            <person name="Schaeberle T.F."/>
        </authorList>
    </citation>
    <scope>NUCLEOTIDE SEQUENCE [LARGE SCALE GENOMIC DNA]</scope>
    <source>
        <strain evidence="2 3">SWB007</strain>
    </source>
</reference>
<dbReference type="OrthoDB" id="5293819at2"/>
<dbReference type="PANTHER" id="PTHR33990">
    <property type="entry name" value="PROTEIN YJDN-RELATED"/>
    <property type="match status" value="1"/>
</dbReference>
<dbReference type="AlphaFoldDB" id="A0A2S9YVG2"/>
<dbReference type="PIRSF" id="PIRSF021700">
    <property type="entry name" value="3_dmu_93_MTrfase"/>
    <property type="match status" value="1"/>
</dbReference>
<keyword evidence="2" id="KW-0808">Transferase</keyword>
<dbReference type="InterPro" id="IPR029068">
    <property type="entry name" value="Glyas_Bleomycin-R_OHBP_Dase"/>
</dbReference>
<dbReference type="GO" id="GO:0032259">
    <property type="term" value="P:methylation"/>
    <property type="evidence" value="ECO:0007669"/>
    <property type="project" value="UniProtKB-KW"/>
</dbReference>
<protein>
    <submittedName>
        <fullName evidence="2">3-demethylubiquinone-9 3-methyltransferase</fullName>
    </submittedName>
</protein>
<proteinExistence type="predicted"/>
<dbReference type="InterPro" id="IPR009725">
    <property type="entry name" value="3_dmu_93_MTrfase"/>
</dbReference>
<dbReference type="GO" id="GO:0008168">
    <property type="term" value="F:methyltransferase activity"/>
    <property type="evidence" value="ECO:0007669"/>
    <property type="project" value="UniProtKB-KW"/>
</dbReference>
<dbReference type="InterPro" id="IPR028973">
    <property type="entry name" value="PhnB-like"/>
</dbReference>
<feature type="domain" description="PhnB-like" evidence="1">
    <location>
        <begin position="3"/>
        <end position="119"/>
    </location>
</feature>
<keyword evidence="2" id="KW-0489">Methyltransferase</keyword>
<dbReference type="EMBL" id="PVNL01000030">
    <property type="protein sequence ID" value="PRQ09088.1"/>
    <property type="molecule type" value="Genomic_DNA"/>
</dbReference>
<evidence type="ECO:0000313" key="3">
    <source>
        <dbReference type="Proteomes" id="UP000238823"/>
    </source>
</evidence>
<sequence>MTELVTCVWFDHGEARKAAEFYAATFPDSRVERVNTAPADFPGGREGSELTVEFTVVGRRFVGLNGGPNFKPDEAVSFMVITEDQEETDRYWNAIVGNGGAESACGWCKDRWGVSWQITPRLLLDLTTGTDRDTASRAFEAMMTMTKIDIATLEAATAARS</sequence>
<evidence type="ECO:0000259" key="1">
    <source>
        <dbReference type="Pfam" id="PF06983"/>
    </source>
</evidence>
<comment type="caution">
    <text evidence="2">The sequence shown here is derived from an EMBL/GenBank/DDBJ whole genome shotgun (WGS) entry which is preliminary data.</text>
</comment>
<dbReference type="PANTHER" id="PTHR33990:SF2">
    <property type="entry name" value="PHNB-LIKE DOMAIN-CONTAINING PROTEIN"/>
    <property type="match status" value="1"/>
</dbReference>
<evidence type="ECO:0000313" key="2">
    <source>
        <dbReference type="EMBL" id="PRQ09088.1"/>
    </source>
</evidence>
<dbReference type="Proteomes" id="UP000238823">
    <property type="component" value="Unassembled WGS sequence"/>
</dbReference>
<organism evidence="2 3">
    <name type="scientific">Enhygromyxa salina</name>
    <dbReference type="NCBI Taxonomy" id="215803"/>
    <lineage>
        <taxon>Bacteria</taxon>
        <taxon>Pseudomonadati</taxon>
        <taxon>Myxococcota</taxon>
        <taxon>Polyangia</taxon>
        <taxon>Nannocystales</taxon>
        <taxon>Nannocystaceae</taxon>
        <taxon>Enhygromyxa</taxon>
    </lineage>
</organism>
<gene>
    <name evidence="2" type="ORF">ENSA7_10780</name>
</gene>
<dbReference type="CDD" id="cd06588">
    <property type="entry name" value="PhnB_like"/>
    <property type="match status" value="1"/>
</dbReference>